<protein>
    <submittedName>
        <fullName evidence="2">Arsenical pump-driving ATPase TEMP</fullName>
        <ecNumber evidence="2">3.6.3.16</ecNumber>
    </submittedName>
</protein>
<feature type="region of interest" description="Disordered" evidence="1">
    <location>
        <begin position="1"/>
        <end position="339"/>
    </location>
</feature>
<feature type="compositionally biased region" description="Basic residues" evidence="1">
    <location>
        <begin position="123"/>
        <end position="138"/>
    </location>
</feature>
<name>A0A6J4MAB5_9ACTN</name>
<organism evidence="2">
    <name type="scientific">uncultured Nocardioidaceae bacterium</name>
    <dbReference type="NCBI Taxonomy" id="253824"/>
    <lineage>
        <taxon>Bacteria</taxon>
        <taxon>Bacillati</taxon>
        <taxon>Actinomycetota</taxon>
        <taxon>Actinomycetes</taxon>
        <taxon>Propionibacteriales</taxon>
        <taxon>Nocardioidaceae</taxon>
        <taxon>environmental samples</taxon>
    </lineage>
</organism>
<dbReference type="EMBL" id="CADCUJ010000075">
    <property type="protein sequence ID" value="CAA9354660.1"/>
    <property type="molecule type" value="Genomic_DNA"/>
</dbReference>
<reference evidence="2" key="1">
    <citation type="submission" date="2020-02" db="EMBL/GenBank/DDBJ databases">
        <authorList>
            <person name="Meier V. D."/>
        </authorList>
    </citation>
    <scope>NUCLEOTIDE SEQUENCE</scope>
    <source>
        <strain evidence="2">AVDCRST_MAG72</strain>
    </source>
</reference>
<evidence type="ECO:0000313" key="2">
    <source>
        <dbReference type="EMBL" id="CAA9354660.1"/>
    </source>
</evidence>
<feature type="non-terminal residue" evidence="2">
    <location>
        <position position="1"/>
    </location>
</feature>
<evidence type="ECO:0000256" key="1">
    <source>
        <dbReference type="SAM" id="MobiDB-lite"/>
    </source>
</evidence>
<feature type="compositionally biased region" description="Basic residues" evidence="1">
    <location>
        <begin position="9"/>
        <end position="26"/>
    </location>
</feature>
<proteinExistence type="predicted"/>
<dbReference type="AlphaFoldDB" id="A0A6J4MAB5"/>
<dbReference type="EC" id="3.6.3.16" evidence="2"/>
<dbReference type="GO" id="GO:0016787">
    <property type="term" value="F:hydrolase activity"/>
    <property type="evidence" value="ECO:0007669"/>
    <property type="project" value="UniProtKB-KW"/>
</dbReference>
<feature type="compositionally biased region" description="Low complexity" evidence="1">
    <location>
        <begin position="34"/>
        <end position="56"/>
    </location>
</feature>
<gene>
    <name evidence="2" type="ORF">AVDCRST_MAG72-1699</name>
</gene>
<feature type="non-terminal residue" evidence="2">
    <location>
        <position position="339"/>
    </location>
</feature>
<feature type="compositionally biased region" description="Basic and acidic residues" evidence="1">
    <location>
        <begin position="161"/>
        <end position="175"/>
    </location>
</feature>
<accession>A0A6J4MAB5</accession>
<sequence length="339" mass="36512">GSTISERRRLARRATARRDRQGRHRQDHCGREPGTCAGQQRQARAAVRGRGATGHRPAVRRTPAALRRASDREWAGHRVHRRRKCARARDRCRVGAPGVPGDVLPPRSSRPRTRAVRGDRLRHDHRPWRAGRAAHRQAVRGGSPQPAPQEGAGVRRHRLGRTPDRSDRTVPERQQRACGSRQGRTGPQAGRHGDDPAALEADGGPPGHGARGHAGAGDRRRHRAASGGAASGRSGDREPGPSPCARRGGARQGDRRGPPPRADRARPGGGGSPLHSDAGRRVAGRGPRALRAARARGRATATHQRPRSAHLRVAPAVGRRRPRRPLRAGSGVLRAGHGM</sequence>
<feature type="compositionally biased region" description="Basic and acidic residues" evidence="1">
    <location>
        <begin position="252"/>
        <end position="266"/>
    </location>
</feature>
<keyword evidence="2" id="KW-0378">Hydrolase</keyword>
<feature type="compositionally biased region" description="Gly residues" evidence="1">
    <location>
        <begin position="204"/>
        <end position="215"/>
    </location>
</feature>
<feature type="compositionally biased region" description="Basic residues" evidence="1">
    <location>
        <begin position="77"/>
        <end position="86"/>
    </location>
</feature>